<reference evidence="2" key="1">
    <citation type="submission" date="2014-03" db="EMBL/GenBank/DDBJ databases">
        <authorList>
            <person name="Aksoy S."/>
            <person name="Warren W."/>
            <person name="Wilson R.K."/>
        </authorList>
    </citation>
    <scope>NUCLEOTIDE SEQUENCE [LARGE SCALE GENOMIC DNA]</scope>
    <source>
        <strain evidence="2">IAEA</strain>
    </source>
</reference>
<dbReference type="AlphaFoldDB" id="A0A1A9X213"/>
<evidence type="ECO:0000313" key="1">
    <source>
        <dbReference type="EnsemblMetazoa" id="GBRI041347-PA"/>
    </source>
</evidence>
<organism evidence="1 2">
    <name type="scientific">Glossina brevipalpis</name>
    <dbReference type="NCBI Taxonomy" id="37001"/>
    <lineage>
        <taxon>Eukaryota</taxon>
        <taxon>Metazoa</taxon>
        <taxon>Ecdysozoa</taxon>
        <taxon>Arthropoda</taxon>
        <taxon>Hexapoda</taxon>
        <taxon>Insecta</taxon>
        <taxon>Pterygota</taxon>
        <taxon>Neoptera</taxon>
        <taxon>Endopterygota</taxon>
        <taxon>Diptera</taxon>
        <taxon>Brachycera</taxon>
        <taxon>Muscomorpha</taxon>
        <taxon>Hippoboscoidea</taxon>
        <taxon>Glossinidae</taxon>
        <taxon>Glossina</taxon>
    </lineage>
</organism>
<evidence type="ECO:0000313" key="2">
    <source>
        <dbReference type="Proteomes" id="UP000091820"/>
    </source>
</evidence>
<dbReference type="InterPro" id="IPR021827">
    <property type="entry name" value="Nup186/Nup192/Nup205"/>
</dbReference>
<proteinExistence type="predicted"/>
<dbReference type="GO" id="GO:0005643">
    <property type="term" value="C:nuclear pore"/>
    <property type="evidence" value="ECO:0007669"/>
    <property type="project" value="InterPro"/>
</dbReference>
<protein>
    <submittedName>
        <fullName evidence="1">Uncharacterized protein</fullName>
    </submittedName>
</protein>
<sequence>MIEHTFANPTEEAISNFEKCLKRYKQIFSSILRNPPKNEGNREQLKIHTLQGILISGSSRTMVVSKDLVDECISIFDIASLYSTARQMPQHPGLPRVSELPQKLTSIISSFTQSIVEDSNILDRIMDLWEIELDITNETLLLIKNRALGSNKHQNQVKELFQEIRLALAAAIFNWSAQRSLPSAIVIRLIKILSKYKSTEASGSIDDVTLTMLFALLYSYDTSVLQEQEDRRLIQNLNMVKDGEFTQ</sequence>
<dbReference type="Proteomes" id="UP000091820">
    <property type="component" value="Unassembled WGS sequence"/>
</dbReference>
<dbReference type="Pfam" id="PF11894">
    <property type="entry name" value="Nup192"/>
    <property type="match status" value="2"/>
</dbReference>
<keyword evidence="2" id="KW-1185">Reference proteome</keyword>
<reference evidence="1" key="2">
    <citation type="submission" date="2020-05" db="UniProtKB">
        <authorList>
            <consortium name="EnsemblMetazoa"/>
        </authorList>
    </citation>
    <scope>IDENTIFICATION</scope>
    <source>
        <strain evidence="1">IAEA</strain>
    </source>
</reference>
<accession>A0A1A9X213</accession>
<name>A0A1A9X213_9MUSC</name>
<dbReference type="VEuPathDB" id="VectorBase:GBRI041347"/>
<dbReference type="STRING" id="37001.A0A1A9X213"/>
<dbReference type="EnsemblMetazoa" id="GBRI041347-RA">
    <property type="protein sequence ID" value="GBRI041347-PA"/>
    <property type="gene ID" value="GBRI041347"/>
</dbReference>